<evidence type="ECO:0000256" key="3">
    <source>
        <dbReference type="ARBA" id="ARBA00022737"/>
    </source>
</evidence>
<dbReference type="PANTHER" id="PTHR24394">
    <property type="entry name" value="ZINC FINGER PROTEIN"/>
    <property type="match status" value="1"/>
</dbReference>
<keyword evidence="6" id="KW-0539">Nucleus</keyword>
<dbReference type="PANTHER" id="PTHR24394:SF58">
    <property type="entry name" value="ZINC FINGER AND BTB DOMAIN CONTAINING 33"/>
    <property type="match status" value="1"/>
</dbReference>
<keyword evidence="4 7" id="KW-0863">Zinc-finger</keyword>
<dbReference type="PROSITE" id="PS50157">
    <property type="entry name" value="ZINC_FINGER_C2H2_2"/>
    <property type="match status" value="2"/>
</dbReference>
<evidence type="ECO:0000313" key="9">
    <source>
        <dbReference type="EMBL" id="KAF9761080.1"/>
    </source>
</evidence>
<dbReference type="InterPro" id="IPR013087">
    <property type="entry name" value="Znf_C2H2_type"/>
</dbReference>
<dbReference type="Gene3D" id="3.30.160.60">
    <property type="entry name" value="Classic Zinc Finger"/>
    <property type="match status" value="2"/>
</dbReference>
<dbReference type="GO" id="GO:0008270">
    <property type="term" value="F:zinc ion binding"/>
    <property type="evidence" value="ECO:0007669"/>
    <property type="project" value="UniProtKB-KW"/>
</dbReference>
<dbReference type="Proteomes" id="UP000740883">
    <property type="component" value="Unassembled WGS sequence"/>
</dbReference>
<dbReference type="InterPro" id="IPR036236">
    <property type="entry name" value="Znf_C2H2_sf"/>
</dbReference>
<keyword evidence="2" id="KW-0479">Metal-binding</keyword>
<evidence type="ECO:0000256" key="1">
    <source>
        <dbReference type="ARBA" id="ARBA00004123"/>
    </source>
</evidence>
<dbReference type="Pfam" id="PF00096">
    <property type="entry name" value="zf-C2H2"/>
    <property type="match status" value="1"/>
</dbReference>
<reference evidence="9 10" key="1">
    <citation type="journal article" date="2020" name="Genome Biol. Evol.">
        <title>Comparative genomics of strictly vertically transmitted, feminizing microsporidia endosymbionts of amphipod crustaceans.</title>
        <authorList>
            <person name="Cormier A."/>
            <person name="Chebbi M.A."/>
            <person name="Giraud I."/>
            <person name="Wattier R."/>
            <person name="Teixeira M."/>
            <person name="Gilbert C."/>
            <person name="Rigaud T."/>
            <person name="Cordaux R."/>
        </authorList>
    </citation>
    <scope>NUCLEOTIDE SEQUENCE [LARGE SCALE GENOMIC DNA]</scope>
    <source>
        <strain evidence="9 10">Ou3-Ou53</strain>
    </source>
</reference>
<dbReference type="OrthoDB" id="654211at2759"/>
<proteinExistence type="predicted"/>
<evidence type="ECO:0000313" key="10">
    <source>
        <dbReference type="Proteomes" id="UP000740883"/>
    </source>
</evidence>
<evidence type="ECO:0000256" key="7">
    <source>
        <dbReference type="PROSITE-ProRule" id="PRU00042"/>
    </source>
</evidence>
<feature type="domain" description="C2H2-type" evidence="8">
    <location>
        <begin position="34"/>
        <end position="61"/>
    </location>
</feature>
<name>A0A9P6KY13_9MICR</name>
<dbReference type="GO" id="GO:0005634">
    <property type="term" value="C:nucleus"/>
    <property type="evidence" value="ECO:0007669"/>
    <property type="project" value="UniProtKB-SubCell"/>
</dbReference>
<dbReference type="GO" id="GO:0000981">
    <property type="term" value="F:DNA-binding transcription factor activity, RNA polymerase II-specific"/>
    <property type="evidence" value="ECO:0007669"/>
    <property type="project" value="TreeGrafter"/>
</dbReference>
<dbReference type="AlphaFoldDB" id="A0A9P6KY13"/>
<evidence type="ECO:0000256" key="2">
    <source>
        <dbReference type="ARBA" id="ARBA00022723"/>
    </source>
</evidence>
<keyword evidence="10" id="KW-1185">Reference proteome</keyword>
<keyword evidence="3" id="KW-0677">Repeat</keyword>
<sequence>MHIYHCPFPNCQKETTHKSKMVDHLNAHTNYRRFQCIVCRMRFVKISHVKRHVLKHSKDAEKLVCVNCGKQFATKDNQRRHFLNCRMFECEACGDILENHKEYSKHVLSHKEIQKIDLVHSHSKDG</sequence>
<evidence type="ECO:0000256" key="5">
    <source>
        <dbReference type="ARBA" id="ARBA00022833"/>
    </source>
</evidence>
<dbReference type="PROSITE" id="PS00028">
    <property type="entry name" value="ZINC_FINGER_C2H2_1"/>
    <property type="match status" value="2"/>
</dbReference>
<feature type="domain" description="C2H2-type" evidence="8">
    <location>
        <begin position="4"/>
        <end position="33"/>
    </location>
</feature>
<gene>
    <name evidence="9" type="primary">prz1</name>
    <name evidence="9" type="ORF">NGRA_2876</name>
</gene>
<dbReference type="EMBL" id="SBJO01000433">
    <property type="protein sequence ID" value="KAF9761080.1"/>
    <property type="molecule type" value="Genomic_DNA"/>
</dbReference>
<protein>
    <submittedName>
        <fullName evidence="9">Transcriptional regulator prz1</fullName>
    </submittedName>
</protein>
<keyword evidence="5" id="KW-0862">Zinc</keyword>
<evidence type="ECO:0000256" key="4">
    <source>
        <dbReference type="ARBA" id="ARBA00022771"/>
    </source>
</evidence>
<comment type="subcellular location">
    <subcellularLocation>
        <location evidence="1">Nucleus</location>
    </subcellularLocation>
</comment>
<comment type="caution">
    <text evidence="9">The sequence shown here is derived from an EMBL/GenBank/DDBJ whole genome shotgun (WGS) entry which is preliminary data.</text>
</comment>
<dbReference type="SMART" id="SM00355">
    <property type="entry name" value="ZnF_C2H2"/>
    <property type="match status" value="4"/>
</dbReference>
<evidence type="ECO:0000259" key="8">
    <source>
        <dbReference type="PROSITE" id="PS50157"/>
    </source>
</evidence>
<organism evidence="9 10">
    <name type="scientific">Nosema granulosis</name>
    <dbReference type="NCBI Taxonomy" id="83296"/>
    <lineage>
        <taxon>Eukaryota</taxon>
        <taxon>Fungi</taxon>
        <taxon>Fungi incertae sedis</taxon>
        <taxon>Microsporidia</taxon>
        <taxon>Nosematidae</taxon>
        <taxon>Nosema</taxon>
    </lineage>
</organism>
<dbReference type="SUPFAM" id="SSF57667">
    <property type="entry name" value="beta-beta-alpha zinc fingers"/>
    <property type="match status" value="1"/>
</dbReference>
<evidence type="ECO:0000256" key="6">
    <source>
        <dbReference type="ARBA" id="ARBA00023242"/>
    </source>
</evidence>
<accession>A0A9P6KY13</accession>